<evidence type="ECO:0000256" key="2">
    <source>
        <dbReference type="SAM" id="MobiDB-lite"/>
    </source>
</evidence>
<dbReference type="PANTHER" id="PTHR35046">
    <property type="entry name" value="ZINC KNUCKLE (CCHC-TYPE) FAMILY PROTEIN"/>
    <property type="match status" value="1"/>
</dbReference>
<dbReference type="EMBL" id="JAAIUW010000004">
    <property type="protein sequence ID" value="KAF7835258.1"/>
    <property type="molecule type" value="Genomic_DNA"/>
</dbReference>
<feature type="compositionally biased region" description="Basic and acidic residues" evidence="2">
    <location>
        <begin position="877"/>
        <end position="887"/>
    </location>
</feature>
<dbReference type="GO" id="GO:0008270">
    <property type="term" value="F:zinc ion binding"/>
    <property type="evidence" value="ECO:0007669"/>
    <property type="project" value="UniProtKB-KW"/>
</dbReference>
<comment type="caution">
    <text evidence="4">The sequence shown here is derived from an EMBL/GenBank/DDBJ whole genome shotgun (WGS) entry which is preliminary data.</text>
</comment>
<protein>
    <recommendedName>
        <fullName evidence="3">CCHC-type domain-containing protein</fullName>
    </recommendedName>
</protein>
<dbReference type="Gene3D" id="2.40.70.10">
    <property type="entry name" value="Acid Proteases"/>
    <property type="match status" value="1"/>
</dbReference>
<dbReference type="GO" id="GO:0003676">
    <property type="term" value="F:nucleic acid binding"/>
    <property type="evidence" value="ECO:0007669"/>
    <property type="project" value="InterPro"/>
</dbReference>
<organism evidence="4 5">
    <name type="scientific">Senna tora</name>
    <dbReference type="NCBI Taxonomy" id="362788"/>
    <lineage>
        <taxon>Eukaryota</taxon>
        <taxon>Viridiplantae</taxon>
        <taxon>Streptophyta</taxon>
        <taxon>Embryophyta</taxon>
        <taxon>Tracheophyta</taxon>
        <taxon>Spermatophyta</taxon>
        <taxon>Magnoliopsida</taxon>
        <taxon>eudicotyledons</taxon>
        <taxon>Gunneridae</taxon>
        <taxon>Pentapetalae</taxon>
        <taxon>rosids</taxon>
        <taxon>fabids</taxon>
        <taxon>Fabales</taxon>
        <taxon>Fabaceae</taxon>
        <taxon>Caesalpinioideae</taxon>
        <taxon>Cassia clade</taxon>
        <taxon>Senna</taxon>
    </lineage>
</organism>
<keyword evidence="1" id="KW-0863">Zinc-finger</keyword>
<accession>A0A834X0H8</accession>
<reference evidence="4" key="1">
    <citation type="submission" date="2020-09" db="EMBL/GenBank/DDBJ databases">
        <title>Genome-Enabled Discovery of Anthraquinone Biosynthesis in Senna tora.</title>
        <authorList>
            <person name="Kang S.-H."/>
            <person name="Pandey R.P."/>
            <person name="Lee C.-M."/>
            <person name="Sim J.-S."/>
            <person name="Jeong J.-T."/>
            <person name="Choi B.-S."/>
            <person name="Jung M."/>
            <person name="Ginzburg D."/>
            <person name="Zhao K."/>
            <person name="Won S.Y."/>
            <person name="Oh T.-J."/>
            <person name="Yu Y."/>
            <person name="Kim N.-H."/>
            <person name="Lee O.R."/>
            <person name="Lee T.-H."/>
            <person name="Bashyal P."/>
            <person name="Kim T.-S."/>
            <person name="Lee W.-H."/>
            <person name="Kawkins C."/>
            <person name="Kim C.-K."/>
            <person name="Kim J.S."/>
            <person name="Ahn B.O."/>
            <person name="Rhee S.Y."/>
            <person name="Sohng J.K."/>
        </authorList>
    </citation>
    <scope>NUCLEOTIDE SEQUENCE</scope>
    <source>
        <tissue evidence="4">Leaf</tissue>
    </source>
</reference>
<keyword evidence="5" id="KW-1185">Reference proteome</keyword>
<gene>
    <name evidence="4" type="ORF">G2W53_010117</name>
</gene>
<evidence type="ECO:0000313" key="5">
    <source>
        <dbReference type="Proteomes" id="UP000634136"/>
    </source>
</evidence>
<feature type="domain" description="CCHC-type" evidence="3">
    <location>
        <begin position="433"/>
        <end position="446"/>
    </location>
</feature>
<evidence type="ECO:0000259" key="3">
    <source>
        <dbReference type="PROSITE" id="PS50158"/>
    </source>
</evidence>
<dbReference type="OrthoDB" id="1071479at2759"/>
<dbReference type="PROSITE" id="PS50158">
    <property type="entry name" value="ZF_CCHC"/>
    <property type="match status" value="1"/>
</dbReference>
<sequence length="911" mass="105700">MQQQLQVFEYEFDKNVVEGECLVVRRDLICQIEKHVLNEQRENIFRTRCRVQNKVCRLIIDGGSVTNVASTTMVEKLNLPTVRHPRPYKLEWPNECGEIKVDKQVLVSFSIGKYCDEILCDVVPMHVGHILLGRPWELDRKAKKNRFTNRYSFVMNNKPVTLVPLTPEQIYEDQLNIKEEKDKRESVQAFSFRSSSLTIYRMREVRWPMLPLFIHPSYTRKRHRLPNSQYTLPKFKKQKITMAQNNREIGWLDSSDYEISDVEELSNPENPITRPPPDPRPNIIDHFWLLRGPVRVVGGHHNRFVIHFEVMEDMRQILNEGPWSVQGGFLIVFPWEQNVVLRQIVFSEVSVWVQLWDVPLEYQTPLVAHRIVSLIGVFREVDWTPTLPRNLRFLQVKFRVPINHPLLMGVILLTDNGEQLRIQCRFERIYRLCRGCGRVGHISKECDWATEQTDSALEAQHKWIQHRRTTFFWALWNRNGYVYRPRRLEPIDFEIDPWAPMDEHGNMFPDHLHQSETEEDTLHSESLPDEVMDTQPDFVQGQIAKGNGDQQDMLLNAYHSSFDLEWSQLVKKYCHNTKPVQHPFPDHTEGYTNNKNKQPIIEEQEAEWRDIMEIPHNFIPLHTSGSHYEVGESSQTRPPVQIPQQFQSEELTAGIITQMSNIQLEEDILENTTPLQIIITENPVPVNNNLMSFDQTLANEDQATQEEGPSSALLPSHQSPLQPNQLSMMLTWKGDQYQLFQDNPGAMFGNESSQNAIYLTEEDLNVFTEQSFSTAYNSDFCSDMGGTEEQPSIYLSIEDGKGSVKKRKAYTAQDAQQLMKKKAKHSSVGITIKCSDNQSQPKGGKKRRSMETPENDTNCEPPLKKYKEKHKSPVGKPQHDSPEKIHEAAQLLQSCFKGLREVVPNQPPQSP</sequence>
<dbReference type="InterPro" id="IPR021109">
    <property type="entry name" value="Peptidase_aspartic_dom_sf"/>
</dbReference>
<keyword evidence="1" id="KW-0862">Zinc</keyword>
<dbReference type="AlphaFoldDB" id="A0A834X0H8"/>
<dbReference type="PANTHER" id="PTHR35046:SF9">
    <property type="entry name" value="RNA-DIRECTED DNA POLYMERASE"/>
    <property type="match status" value="1"/>
</dbReference>
<dbReference type="CDD" id="cd00303">
    <property type="entry name" value="retropepsin_like"/>
    <property type="match status" value="1"/>
</dbReference>
<proteinExistence type="predicted"/>
<keyword evidence="1" id="KW-0479">Metal-binding</keyword>
<evidence type="ECO:0000313" key="4">
    <source>
        <dbReference type="EMBL" id="KAF7835258.1"/>
    </source>
</evidence>
<name>A0A834X0H8_9FABA</name>
<evidence type="ECO:0000256" key="1">
    <source>
        <dbReference type="PROSITE-ProRule" id="PRU00047"/>
    </source>
</evidence>
<feature type="region of interest" description="Disordered" evidence="2">
    <location>
        <begin position="831"/>
        <end position="891"/>
    </location>
</feature>
<dbReference type="Proteomes" id="UP000634136">
    <property type="component" value="Unassembled WGS sequence"/>
</dbReference>
<feature type="compositionally biased region" description="Basic residues" evidence="2">
    <location>
        <begin position="864"/>
        <end position="873"/>
    </location>
</feature>
<dbReference type="InterPro" id="IPR001878">
    <property type="entry name" value="Znf_CCHC"/>
</dbReference>